<gene>
    <name evidence="3" type="ORF">NKR23_g496</name>
</gene>
<dbReference type="GO" id="GO:0006886">
    <property type="term" value="P:intracellular protein transport"/>
    <property type="evidence" value="ECO:0007669"/>
    <property type="project" value="TreeGrafter"/>
</dbReference>
<feature type="region of interest" description="Disordered" evidence="1">
    <location>
        <begin position="209"/>
        <end position="272"/>
    </location>
</feature>
<dbReference type="InterPro" id="IPR029071">
    <property type="entry name" value="Ubiquitin-like_domsf"/>
</dbReference>
<keyword evidence="4" id="KW-1185">Reference proteome</keyword>
<dbReference type="PANTHER" id="PTHR46467">
    <property type="entry name" value="TETHER CONTAINING UBX DOMAIN FOR GLUT4"/>
    <property type="match status" value="1"/>
</dbReference>
<protein>
    <submittedName>
        <fullName evidence="3">Ubx domain-containing protein</fullName>
    </submittedName>
</protein>
<dbReference type="GO" id="GO:0012506">
    <property type="term" value="C:vesicle membrane"/>
    <property type="evidence" value="ECO:0007669"/>
    <property type="project" value="TreeGrafter"/>
</dbReference>
<dbReference type="Pfam" id="PF11470">
    <property type="entry name" value="TUG-UBL1"/>
    <property type="match status" value="1"/>
</dbReference>
<evidence type="ECO:0000313" key="3">
    <source>
        <dbReference type="EMBL" id="KAJ9157480.1"/>
    </source>
</evidence>
<sequence>MSAHVVVISTDFRRANVKVGPGTFLVDVLEEACKKLKLSSDKFLLKHNKKQLDLSLPFRTSGLTSGAKLELVVKSSSPTVVTVALKLPEPEADGVPNGRLTDKFRSDTTLWKLLRHFESTGVGAGKSLNITGRGVPQVNNGTESGSGQLFYESPMILVMGREISSLPEFQKTLSQLGINSGNVLMYLSFKKTDRTLQEAMQDIEQFFRESEADGPKEDSSKGQNPTAQAQAPTEQSGEGQVTQALSGTTAQGDTAEASEVLQPPSTSDGAALISEPMDVDTAVEHDPLRPVGVFSAPTSTTPAAALIEDAESAYIPTIAHAQLHQQRLLESSHNKRLLSDSELAAQAAAQEAKLAAIKSVSVKVRFPDETSAQWTFTPDDTGATLYKAVRSVMASDTAPFKLVLPGGKGHIEDGSDAKHKLIKGYRMEGRVLVSLVWDDAVPDAVRKQPFLKSSVASQAKKLEIPDVPQEEEPEEKVIKHVKAESSKENSGEGGSGKKLPKWLKLPGKK</sequence>
<feature type="compositionally biased region" description="Polar residues" evidence="1">
    <location>
        <begin position="221"/>
        <end position="252"/>
    </location>
</feature>
<proteinExistence type="predicted"/>
<dbReference type="Gene3D" id="3.10.20.90">
    <property type="entry name" value="Phosphatidylinositol 3-kinase Catalytic Subunit, Chain A, domain 1"/>
    <property type="match status" value="1"/>
</dbReference>
<dbReference type="AlphaFoldDB" id="A0AA38W0P3"/>
<feature type="compositionally biased region" description="Basic residues" evidence="1">
    <location>
        <begin position="498"/>
        <end position="509"/>
    </location>
</feature>
<dbReference type="EMBL" id="JANBVO010000001">
    <property type="protein sequence ID" value="KAJ9157480.1"/>
    <property type="molecule type" value="Genomic_DNA"/>
</dbReference>
<dbReference type="GO" id="GO:0005634">
    <property type="term" value="C:nucleus"/>
    <property type="evidence" value="ECO:0007669"/>
    <property type="project" value="TreeGrafter"/>
</dbReference>
<dbReference type="SUPFAM" id="SSF54236">
    <property type="entry name" value="Ubiquitin-like"/>
    <property type="match status" value="2"/>
</dbReference>
<reference evidence="3" key="1">
    <citation type="submission" date="2022-07" db="EMBL/GenBank/DDBJ databases">
        <title>Fungi with potential for degradation of polypropylene.</title>
        <authorList>
            <person name="Gostincar C."/>
        </authorList>
    </citation>
    <scope>NUCLEOTIDE SEQUENCE</scope>
    <source>
        <strain evidence="3">EXF-13308</strain>
    </source>
</reference>
<dbReference type="Proteomes" id="UP001174694">
    <property type="component" value="Unassembled WGS sequence"/>
</dbReference>
<dbReference type="GO" id="GO:0005737">
    <property type="term" value="C:cytoplasm"/>
    <property type="evidence" value="ECO:0007669"/>
    <property type="project" value="TreeGrafter"/>
</dbReference>
<evidence type="ECO:0000313" key="4">
    <source>
        <dbReference type="Proteomes" id="UP001174694"/>
    </source>
</evidence>
<feature type="domain" description="TUG ubiquitin-like" evidence="2">
    <location>
        <begin position="8"/>
        <end position="71"/>
    </location>
</feature>
<dbReference type="InterPro" id="IPR021569">
    <property type="entry name" value="TUG-UBL1"/>
</dbReference>
<evidence type="ECO:0000256" key="1">
    <source>
        <dbReference type="SAM" id="MobiDB-lite"/>
    </source>
</evidence>
<comment type="caution">
    <text evidence="3">The sequence shown here is derived from an EMBL/GenBank/DDBJ whole genome shotgun (WGS) entry which is preliminary data.</text>
</comment>
<name>A0AA38W0P3_9PEZI</name>
<feature type="compositionally biased region" description="Basic and acidic residues" evidence="1">
    <location>
        <begin position="209"/>
        <end position="220"/>
    </location>
</feature>
<dbReference type="PANTHER" id="PTHR46467:SF1">
    <property type="entry name" value="TETHER CONTAINING UBX DOMAIN FOR GLUT4"/>
    <property type="match status" value="1"/>
</dbReference>
<dbReference type="CDD" id="cd16105">
    <property type="entry name" value="Ubl_ASPSCR1_like"/>
    <property type="match status" value="1"/>
</dbReference>
<feature type="region of interest" description="Disordered" evidence="1">
    <location>
        <begin position="455"/>
        <end position="509"/>
    </location>
</feature>
<accession>A0AA38W0P3</accession>
<evidence type="ECO:0000259" key="2">
    <source>
        <dbReference type="Pfam" id="PF11470"/>
    </source>
</evidence>
<organism evidence="3 4">
    <name type="scientific">Pleurostoma richardsiae</name>
    <dbReference type="NCBI Taxonomy" id="41990"/>
    <lineage>
        <taxon>Eukaryota</taxon>
        <taxon>Fungi</taxon>
        <taxon>Dikarya</taxon>
        <taxon>Ascomycota</taxon>
        <taxon>Pezizomycotina</taxon>
        <taxon>Sordariomycetes</taxon>
        <taxon>Sordariomycetidae</taxon>
        <taxon>Calosphaeriales</taxon>
        <taxon>Pleurostomataceae</taxon>
        <taxon>Pleurostoma</taxon>
    </lineage>
</organism>
<feature type="compositionally biased region" description="Basic and acidic residues" evidence="1">
    <location>
        <begin position="475"/>
        <end position="490"/>
    </location>
</feature>